<keyword evidence="4" id="KW-1133">Transmembrane helix</keyword>
<evidence type="ECO:0000256" key="1">
    <source>
        <dbReference type="ARBA" id="ARBA00022741"/>
    </source>
</evidence>
<comment type="caution">
    <text evidence="6">The sequence shown here is derived from an EMBL/GenBank/DDBJ whole genome shotgun (WGS) entry which is preliminary data.</text>
</comment>
<protein>
    <submittedName>
        <fullName evidence="6">FtsK/SpoIIIE domain-containing protein</fullName>
    </submittedName>
</protein>
<keyword evidence="4" id="KW-0812">Transmembrane</keyword>
<evidence type="ECO:0000256" key="3">
    <source>
        <dbReference type="PROSITE-ProRule" id="PRU00289"/>
    </source>
</evidence>
<dbReference type="Gene3D" id="3.40.50.300">
    <property type="entry name" value="P-loop containing nucleotide triphosphate hydrolases"/>
    <property type="match status" value="1"/>
</dbReference>
<dbReference type="EMBL" id="JBHEZY010000039">
    <property type="protein sequence ID" value="MFC1436566.1"/>
    <property type="molecule type" value="Genomic_DNA"/>
</dbReference>
<organism evidence="6 7">
    <name type="scientific">Streptacidiphilus alkalitolerans</name>
    <dbReference type="NCBI Taxonomy" id="3342712"/>
    <lineage>
        <taxon>Bacteria</taxon>
        <taxon>Bacillati</taxon>
        <taxon>Actinomycetota</taxon>
        <taxon>Actinomycetes</taxon>
        <taxon>Kitasatosporales</taxon>
        <taxon>Streptomycetaceae</taxon>
        <taxon>Streptacidiphilus</taxon>
    </lineage>
</organism>
<keyword evidence="1 3" id="KW-0547">Nucleotide-binding</keyword>
<dbReference type="InterPro" id="IPR002543">
    <property type="entry name" value="FtsK_dom"/>
</dbReference>
<evidence type="ECO:0000313" key="7">
    <source>
        <dbReference type="Proteomes" id="UP001592530"/>
    </source>
</evidence>
<reference evidence="6 7" key="1">
    <citation type="submission" date="2024-09" db="EMBL/GenBank/DDBJ databases">
        <authorList>
            <person name="Lee S.D."/>
        </authorList>
    </citation>
    <scope>NUCLEOTIDE SEQUENCE [LARGE SCALE GENOMIC DNA]</scope>
    <source>
        <strain evidence="6 7">N1-3</strain>
    </source>
</reference>
<dbReference type="PANTHER" id="PTHR22683:SF41">
    <property type="entry name" value="DNA TRANSLOCASE FTSK"/>
    <property type="match status" value="1"/>
</dbReference>
<evidence type="ECO:0000256" key="2">
    <source>
        <dbReference type="ARBA" id="ARBA00022840"/>
    </source>
</evidence>
<name>A0ABV6XE75_9ACTN</name>
<dbReference type="Proteomes" id="UP001592530">
    <property type="component" value="Unassembled WGS sequence"/>
</dbReference>
<evidence type="ECO:0000256" key="4">
    <source>
        <dbReference type="SAM" id="Phobius"/>
    </source>
</evidence>
<sequence>MSAVVGAACRGLVGVACSLSEHATTPARPVPVHRHLPYGVWVLAGLAGVWLVLAVLSPWLRRRVPRVWWMLCGFPAAVWRVRWSWRRLAELQNLSVSRRPALAVVGRGVVVRGRALKLIAPRMGVPRWRRGGLVLRVRLHPGQTPEMYLSAGEAMAHAWRVFAVRVTSVDRGFLVLTATAWDPLSAPSVPPSLVARLLAATVGQWEDGSGWTVDLRAVPHWLVVGATRSGKSNILASLVSAWAGQRLALVGIDLKGGMELSLFEARFSALATTRAEAADLLERLVGIALARMELCRSAGARSVWELPEKVRPVPVVVFVDELAELYLMASSADKPEVTRISTALLRLSQLGAALGLHLVLSGQRVGSDLGPGVTALRAQLAGRICHRVSDKATAEMALGDLDADALAAAQLITTGQPGVAVSFTPEGGWMRARSVLTTPEHARRTARRFAHLVPSMADLEVVGS</sequence>
<evidence type="ECO:0000313" key="6">
    <source>
        <dbReference type="EMBL" id="MFC1436566.1"/>
    </source>
</evidence>
<feature type="transmembrane region" description="Helical" evidence="4">
    <location>
        <begin position="36"/>
        <end position="60"/>
    </location>
</feature>
<dbReference type="InterPro" id="IPR027417">
    <property type="entry name" value="P-loop_NTPase"/>
</dbReference>
<feature type="binding site" evidence="3">
    <location>
        <begin position="225"/>
        <end position="232"/>
    </location>
    <ligand>
        <name>ATP</name>
        <dbReference type="ChEBI" id="CHEBI:30616"/>
    </ligand>
</feature>
<keyword evidence="4" id="KW-0472">Membrane</keyword>
<keyword evidence="2 3" id="KW-0067">ATP-binding</keyword>
<proteinExistence type="predicted"/>
<feature type="domain" description="FtsK" evidence="5">
    <location>
        <begin position="208"/>
        <end position="395"/>
    </location>
</feature>
<dbReference type="PROSITE" id="PS50901">
    <property type="entry name" value="FTSK"/>
    <property type="match status" value="1"/>
</dbReference>
<gene>
    <name evidence="6" type="ORF">ACEZDB_38635</name>
</gene>
<dbReference type="Pfam" id="PF01580">
    <property type="entry name" value="FtsK_SpoIIIE"/>
    <property type="match status" value="1"/>
</dbReference>
<accession>A0ABV6XE75</accession>
<dbReference type="PANTHER" id="PTHR22683">
    <property type="entry name" value="SPORULATION PROTEIN RELATED"/>
    <property type="match status" value="1"/>
</dbReference>
<dbReference type="SUPFAM" id="SSF52540">
    <property type="entry name" value="P-loop containing nucleoside triphosphate hydrolases"/>
    <property type="match status" value="1"/>
</dbReference>
<evidence type="ECO:0000259" key="5">
    <source>
        <dbReference type="PROSITE" id="PS50901"/>
    </source>
</evidence>
<dbReference type="InterPro" id="IPR050206">
    <property type="entry name" value="FtsK/SpoIIIE/SftA"/>
</dbReference>
<dbReference type="RefSeq" id="WP_380560287.1">
    <property type="nucleotide sequence ID" value="NZ_JBHEZY010000039.1"/>
</dbReference>